<feature type="non-terminal residue" evidence="1">
    <location>
        <position position="1223"/>
    </location>
</feature>
<sequence>MVYVYNYYDGDTGYGWAWNAWGQGSAGLGSEYGYAYDYSYITIDPIFGKSGSTFYEADLISSYGTDTNPTLATATNLGAIIQRTLSILDSPNTSSFSVGTDPGSNNLVPADVDMYRFELNQAGTISLETSRPQNGVEMDTILRLFDVYGNNLGTDDDTGSGFYSRLNAYLEADTYYFGVSGYANFSYSPTSANSGVEGSNGDYAISIAFYPNTTPFVGDPNGTATGARDIDALSSFATAGGADLPSIIGLDTNVTGVDPTPENLIAVGDKDVDLIKFTVDPGLVIFQTSDYVPDYIGKFGQTRGQAYLDLLDSDGNGSFDDSIDTVLRLFDASGNQLAIDDDGGEGLLSRLEYVFTTAGTYYLGVSGHGNSTYNINTLPDAVDNDSSRRSGSTGSSLLSIILQPETAPQDPNGVFYGAIPVDLLYGSNLTLSEHIGTDILADTTISVTGGDVDLYRFVANESGVVLIDLDTAISNSLNTYLRIFDGNGIALPSPYFNDDSTAQGFNRDSLTELGNNSTDSFVRLDVTAGSTYYIGVSASGNQTYDLNNLDGRTNPSVGDYQINLQYGGGATTATDADGYIHANLPSFNLTQTNTGSSNLTSLQRNIANDDQVAVGATDVDFVKVNFQGTGTTPRILTATARGIGTGQSALVPTVYVFNGQGDRLSASTSSSSPNTVQISLNPGTDYYVGIAGYGNENFNPLIMGSGTSADTGNYTLDLSLSGGDRQLLSGILNAANLKGSLYGNSLDFDIDLFGQGTPRTYTLDSTPRTILASLGEDIDQASATAEESNAFGRIYIEAQGLTGNAANVTATSSDVGADDVDIYPISITESGAYRFTTSGTGIAIDDARPTLKLFDSQGASVTLNNYGPQGLVTGNVLADLTPGDYYFVVMSTGTGTDQFAFGNDPGFSSALTEAQLREFYQNTGNYQLDMVKASLDQPNTWIDRGTSFAQRFSLPLDVASLQLYGASGITPSLRVNGPSGSVAGSLVYDEDNNTLRFVPTNPILAAGNYTIEYNDPSDFKAEGTNVTASNLQSATFSVPAAGPVVYLPSFARGPGQPVNINGTGIPVKISDTDGLTNIRITVDYDPDALNITDAQLPDALKDIWEIVGRPTIASGRVTVDLRDKLNDGVSSPLLSGDREVIRLIADVPTSAVFNSAEVLEVSAGARAGSRSVTISDSTAVQKVAFFADTNANGRVNSADAVSVLRLAAGLSNGFDPFDLVDPN</sequence>
<organism evidence="1 2">
    <name type="scientific">Cylindrospermopsis raciborskii CS-506_A</name>
    <dbReference type="NCBI Taxonomy" id="2585140"/>
    <lineage>
        <taxon>Bacteria</taxon>
        <taxon>Bacillati</taxon>
        <taxon>Cyanobacteriota</taxon>
        <taxon>Cyanophyceae</taxon>
        <taxon>Nostocales</taxon>
        <taxon>Aphanizomenonaceae</taxon>
        <taxon>Cylindrospermopsis</taxon>
    </lineage>
</organism>
<protein>
    <submittedName>
        <fullName evidence="1">DVUA0089 family protein</fullName>
    </submittedName>
</protein>
<gene>
    <name evidence="1" type="ORF">FHK98_03060</name>
</gene>
<dbReference type="EMBL" id="VDFG01000233">
    <property type="protein sequence ID" value="MBA4464859.1"/>
    <property type="molecule type" value="Genomic_DNA"/>
</dbReference>
<evidence type="ECO:0000313" key="1">
    <source>
        <dbReference type="EMBL" id="MBA4464859.1"/>
    </source>
</evidence>
<dbReference type="AlphaFoldDB" id="A0A838WRU7"/>
<evidence type="ECO:0000313" key="2">
    <source>
        <dbReference type="Proteomes" id="UP000538075"/>
    </source>
</evidence>
<comment type="caution">
    <text evidence="1">The sequence shown here is derived from an EMBL/GenBank/DDBJ whole genome shotgun (WGS) entry which is preliminary data.</text>
</comment>
<name>A0A838WRU7_9CYAN</name>
<dbReference type="Gene3D" id="2.60.120.380">
    <property type="match status" value="4"/>
</dbReference>
<accession>A0A838WRU7</accession>
<dbReference type="Proteomes" id="UP000538075">
    <property type="component" value="Unassembled WGS sequence"/>
</dbReference>
<dbReference type="SUPFAM" id="SSF89260">
    <property type="entry name" value="Collagen-binding domain"/>
    <property type="match status" value="1"/>
</dbReference>
<dbReference type="NCBIfam" id="NF038127">
    <property type="entry name" value="FDP_fam"/>
    <property type="match status" value="1"/>
</dbReference>
<reference evidence="1 2" key="1">
    <citation type="journal article" date="2020" name="J. Appl. Phycol.">
        <title>Morphological changes and genome evolution in Raphidiopsis raciborskii CS-506 after 23 years in culture.</title>
        <authorList>
            <person name="Willis A."/>
            <person name="Bent S.J."/>
            <person name="Jameson I.D."/>
        </authorList>
    </citation>
    <scope>NUCLEOTIDE SEQUENCE [LARGE SCALE GENOMIC DNA]</scope>
    <source>
        <strain evidence="1 2">CS-506_A</strain>
    </source>
</reference>
<proteinExistence type="predicted"/>